<feature type="compositionally biased region" description="Polar residues" evidence="1">
    <location>
        <begin position="22"/>
        <end position="68"/>
    </location>
</feature>
<dbReference type="EMBL" id="JAGMUV010000006">
    <property type="protein sequence ID" value="KAH7152812.1"/>
    <property type="molecule type" value="Genomic_DNA"/>
</dbReference>
<dbReference type="Proteomes" id="UP000738349">
    <property type="component" value="Unassembled WGS sequence"/>
</dbReference>
<organism evidence="2 3">
    <name type="scientific">Dactylonectria macrodidyma</name>
    <dbReference type="NCBI Taxonomy" id="307937"/>
    <lineage>
        <taxon>Eukaryota</taxon>
        <taxon>Fungi</taxon>
        <taxon>Dikarya</taxon>
        <taxon>Ascomycota</taxon>
        <taxon>Pezizomycotina</taxon>
        <taxon>Sordariomycetes</taxon>
        <taxon>Hypocreomycetidae</taxon>
        <taxon>Hypocreales</taxon>
        <taxon>Nectriaceae</taxon>
        <taxon>Dactylonectria</taxon>
    </lineage>
</organism>
<comment type="caution">
    <text evidence="2">The sequence shown here is derived from an EMBL/GenBank/DDBJ whole genome shotgun (WGS) entry which is preliminary data.</text>
</comment>
<sequence length="779" mass="87970">MLVHLGQRVLRFISGYSPNRPPQTTLTSNVVTRSNTTKKSANIPSTNTSHPISRSIPTPSLDSDSNLAPGQVVPADEQQSERHVELKGFQGASRSTVRGNDPVSLSNDEAFFQVTTPASTPATTEDEYDTNSIATTSPESETTEFLQLLSLCRSGLEPQLAETRQTRLDSIDTNLQPHLGIGADNEDWFSGSLNLSMVNNKLVILSDAELDLHVGGQASDPDTEPVSIPKDKKQPMATPKAKPKSKLKTLAAGQDLPLPVPYPPTAGCSSQVEYYSDSNGPDERLTKAQCLKKQDSRKKATQGNDKSNGICKMDIDDVKLGRKTACLRCRMHKKKCVPNPNDPEGECLPCLNVCKSSVRLLRPVICVRYRLADVTFYRRSGLKLTTRWSDVCMKDVCGRFPGEGSRTIYLSLGLCKEPIKLEVVRFQPMTGDVTARYWTDYSSGREVRHKKELTCYCLADIHATAAEVEEYIVSNALHGMVQFVEKNNGCKEAGSPFAVTERTFGMAVTRFLHICEKPFTQRTSDEGLELRLLGNTLILWFAIQHSTGSSHIEGEETLDMKRESTDPSYPMQGKISTPRMIIAQFDNLNYLCVLQKYKNKLLHQLFICMSQPRTKWWFTIYMVFFIVLREASWNSQDRRRHARANFGTRLRYSIPDFVENLQDGCNNLLAHWHYFRGVLPQGSKPTMESLKKWVNLTQEESNLIQLTREHPEVRRHLAFWKQYEQGNGTIRYDAGQQPVLGSYNGPQTKFNWDESHYWTSQLLDPAWCPHPTYQREPEI</sequence>
<keyword evidence="3" id="KW-1185">Reference proteome</keyword>
<evidence type="ECO:0000313" key="3">
    <source>
        <dbReference type="Proteomes" id="UP000738349"/>
    </source>
</evidence>
<reference evidence="2" key="1">
    <citation type="journal article" date="2021" name="Nat. Commun.">
        <title>Genetic determinants of endophytism in the Arabidopsis root mycobiome.</title>
        <authorList>
            <person name="Mesny F."/>
            <person name="Miyauchi S."/>
            <person name="Thiergart T."/>
            <person name="Pickel B."/>
            <person name="Atanasova L."/>
            <person name="Karlsson M."/>
            <person name="Huettel B."/>
            <person name="Barry K.W."/>
            <person name="Haridas S."/>
            <person name="Chen C."/>
            <person name="Bauer D."/>
            <person name="Andreopoulos W."/>
            <person name="Pangilinan J."/>
            <person name="LaButti K."/>
            <person name="Riley R."/>
            <person name="Lipzen A."/>
            <person name="Clum A."/>
            <person name="Drula E."/>
            <person name="Henrissat B."/>
            <person name="Kohler A."/>
            <person name="Grigoriev I.V."/>
            <person name="Martin F.M."/>
            <person name="Hacquard S."/>
        </authorList>
    </citation>
    <scope>NUCLEOTIDE SEQUENCE</scope>
    <source>
        <strain evidence="2">MPI-CAGE-AT-0147</strain>
    </source>
</reference>
<protein>
    <recommendedName>
        <fullName evidence="4">Zn(2)-C6 fungal-type domain-containing protein</fullName>
    </recommendedName>
</protein>
<dbReference type="OrthoDB" id="5362630at2759"/>
<dbReference type="PANTHER" id="PTHR35392">
    <property type="entry name" value="ZN(II)2CYS6 TRANSCRIPTION FACTOR (EUROFUNG)-RELATED-RELATED"/>
    <property type="match status" value="1"/>
</dbReference>
<gene>
    <name evidence="2" type="ORF">EDB81DRAFT_789743</name>
</gene>
<dbReference type="PANTHER" id="PTHR35392:SF3">
    <property type="entry name" value="ZN(2)-C6 FUNGAL-TYPE DOMAIN-CONTAINING PROTEIN"/>
    <property type="match status" value="1"/>
</dbReference>
<proteinExistence type="predicted"/>
<feature type="region of interest" description="Disordered" evidence="1">
    <location>
        <begin position="14"/>
        <end position="80"/>
    </location>
</feature>
<feature type="region of interest" description="Disordered" evidence="1">
    <location>
        <begin position="215"/>
        <end position="247"/>
    </location>
</feature>
<evidence type="ECO:0000313" key="2">
    <source>
        <dbReference type="EMBL" id="KAH7152812.1"/>
    </source>
</evidence>
<dbReference type="AlphaFoldDB" id="A0A9P9F4Q1"/>
<accession>A0A9P9F4Q1</accession>
<evidence type="ECO:0000256" key="1">
    <source>
        <dbReference type="SAM" id="MobiDB-lite"/>
    </source>
</evidence>
<dbReference type="InterPro" id="IPR052973">
    <property type="entry name" value="Fungal_sec-metab_reg_TF"/>
</dbReference>
<name>A0A9P9F4Q1_9HYPO</name>
<evidence type="ECO:0008006" key="4">
    <source>
        <dbReference type="Google" id="ProtNLM"/>
    </source>
</evidence>